<feature type="non-terminal residue" evidence="1">
    <location>
        <position position="1"/>
    </location>
</feature>
<name>A0ABN9WHG3_9DINO</name>
<proteinExistence type="predicted"/>
<evidence type="ECO:0000313" key="2">
    <source>
        <dbReference type="Proteomes" id="UP001189429"/>
    </source>
</evidence>
<sequence>EDSTIRHFDPAWTDVRGTKKPTRNAAFETSQPKYVGQQANELSKWMNADSITRHKEDL</sequence>
<dbReference type="EMBL" id="CAUYUJ010018728">
    <property type="protein sequence ID" value="CAK0885903.1"/>
    <property type="molecule type" value="Genomic_DNA"/>
</dbReference>
<organism evidence="1 2">
    <name type="scientific">Prorocentrum cordatum</name>
    <dbReference type="NCBI Taxonomy" id="2364126"/>
    <lineage>
        <taxon>Eukaryota</taxon>
        <taxon>Sar</taxon>
        <taxon>Alveolata</taxon>
        <taxon>Dinophyceae</taxon>
        <taxon>Prorocentrales</taxon>
        <taxon>Prorocentraceae</taxon>
        <taxon>Prorocentrum</taxon>
    </lineage>
</organism>
<reference evidence="1" key="1">
    <citation type="submission" date="2023-10" db="EMBL/GenBank/DDBJ databases">
        <authorList>
            <person name="Chen Y."/>
            <person name="Shah S."/>
            <person name="Dougan E. K."/>
            <person name="Thang M."/>
            <person name="Chan C."/>
        </authorList>
    </citation>
    <scope>NUCLEOTIDE SEQUENCE [LARGE SCALE GENOMIC DNA]</scope>
</reference>
<comment type="caution">
    <text evidence="1">The sequence shown here is derived from an EMBL/GenBank/DDBJ whole genome shotgun (WGS) entry which is preliminary data.</text>
</comment>
<gene>
    <name evidence="1" type="ORF">PCOR1329_LOCUS67390</name>
</gene>
<accession>A0ABN9WHG3</accession>
<protein>
    <submittedName>
        <fullName evidence="1">Uncharacterized protein</fullName>
    </submittedName>
</protein>
<evidence type="ECO:0000313" key="1">
    <source>
        <dbReference type="EMBL" id="CAK0885903.1"/>
    </source>
</evidence>
<dbReference type="Proteomes" id="UP001189429">
    <property type="component" value="Unassembled WGS sequence"/>
</dbReference>
<keyword evidence="2" id="KW-1185">Reference proteome</keyword>